<evidence type="ECO:0000313" key="8">
    <source>
        <dbReference type="EMBL" id="MBV4360320.1"/>
    </source>
</evidence>
<dbReference type="PANTHER" id="PTHR31490:SF90">
    <property type="entry name" value="ENDO-1,4-BETA-XYLANASE A"/>
    <property type="match status" value="1"/>
</dbReference>
<keyword evidence="3" id="KW-0326">Glycosidase</keyword>
<feature type="signal peptide" evidence="6">
    <location>
        <begin position="1"/>
        <end position="23"/>
    </location>
</feature>
<evidence type="ECO:0000256" key="4">
    <source>
        <dbReference type="ARBA" id="ARBA00023326"/>
    </source>
</evidence>
<keyword evidence="1" id="KW-0378">Hydrolase</keyword>
<evidence type="ECO:0000259" key="7">
    <source>
        <dbReference type="PROSITE" id="PS51760"/>
    </source>
</evidence>
<evidence type="ECO:0000313" key="9">
    <source>
        <dbReference type="Proteomes" id="UP000812270"/>
    </source>
</evidence>
<feature type="active site" description="Nucleophile" evidence="5">
    <location>
        <position position="262"/>
    </location>
</feature>
<dbReference type="GO" id="GO:0000272">
    <property type="term" value="P:polysaccharide catabolic process"/>
    <property type="evidence" value="ECO:0007669"/>
    <property type="project" value="UniProtKB-KW"/>
</dbReference>
<keyword evidence="2" id="KW-0119">Carbohydrate metabolism</keyword>
<dbReference type="InterPro" id="IPR044846">
    <property type="entry name" value="GH10"/>
</dbReference>
<gene>
    <name evidence="8" type="ORF">KTO63_24355</name>
</gene>
<dbReference type="GO" id="GO:0004553">
    <property type="term" value="F:hydrolase activity, hydrolyzing O-glycosyl compounds"/>
    <property type="evidence" value="ECO:0007669"/>
    <property type="project" value="InterPro"/>
</dbReference>
<evidence type="ECO:0000256" key="6">
    <source>
        <dbReference type="SAM" id="SignalP"/>
    </source>
</evidence>
<dbReference type="PROSITE" id="PS51760">
    <property type="entry name" value="GH10_2"/>
    <property type="match status" value="1"/>
</dbReference>
<dbReference type="EMBL" id="JAHSPG010000018">
    <property type="protein sequence ID" value="MBV4360320.1"/>
    <property type="molecule type" value="Genomic_DNA"/>
</dbReference>
<evidence type="ECO:0000256" key="2">
    <source>
        <dbReference type="ARBA" id="ARBA00023277"/>
    </source>
</evidence>
<dbReference type="PANTHER" id="PTHR31490">
    <property type="entry name" value="GLYCOSYL HYDROLASE"/>
    <property type="match status" value="1"/>
</dbReference>
<dbReference type="PROSITE" id="PS00591">
    <property type="entry name" value="GH10_1"/>
    <property type="match status" value="1"/>
</dbReference>
<dbReference type="InterPro" id="IPR031158">
    <property type="entry name" value="GH10_AS"/>
</dbReference>
<protein>
    <submittedName>
        <fullName evidence="8">Endo-1,4-beta-xylanase</fullName>
    </submittedName>
</protein>
<dbReference type="Pfam" id="PF00331">
    <property type="entry name" value="Glyco_hydro_10"/>
    <property type="match status" value="1"/>
</dbReference>
<accession>A0A9E2SFP6</accession>
<name>A0A9E2SFP6_9BACT</name>
<proteinExistence type="predicted"/>
<feature type="domain" description="GH10" evidence="7">
    <location>
        <begin position="22"/>
        <end position="357"/>
    </location>
</feature>
<evidence type="ECO:0000256" key="1">
    <source>
        <dbReference type="ARBA" id="ARBA00022801"/>
    </source>
</evidence>
<evidence type="ECO:0000256" key="5">
    <source>
        <dbReference type="PROSITE-ProRule" id="PRU10061"/>
    </source>
</evidence>
<organism evidence="8 9">
    <name type="scientific">Pinibacter aurantiacus</name>
    <dbReference type="NCBI Taxonomy" id="2851599"/>
    <lineage>
        <taxon>Bacteria</taxon>
        <taxon>Pseudomonadati</taxon>
        <taxon>Bacteroidota</taxon>
        <taxon>Chitinophagia</taxon>
        <taxon>Chitinophagales</taxon>
        <taxon>Chitinophagaceae</taxon>
        <taxon>Pinibacter</taxon>
    </lineage>
</organism>
<reference evidence="8" key="1">
    <citation type="submission" date="2021-06" db="EMBL/GenBank/DDBJ databases">
        <authorList>
            <person name="Huq M.A."/>
        </authorList>
    </citation>
    <scope>NUCLEOTIDE SEQUENCE</scope>
    <source>
        <strain evidence="8">MAH-26</strain>
    </source>
</reference>
<sequence length="357" mass="41472">MQKQLIKLASILCLSASLATANAQQKTLKDAYKDYFPIGVAVMPQSLKGDEAKLILQQFNSITPENSMKMGAIHPEENRYNWNDADSIVAFAQANGLRVRGHNLCWHEHTPKWLFTDANGKLVSKEVLLKRLKDHITAVVSRYKGKIYAWDVVNEAVDDDSSRLYRNSLWYQICGEDFIVKAFEYAHEADPNAQLFYNDYNTERPEKRDRVYKLLKKLVDAHVPVNAVGLQGHWSIYEPTEKELRDAIEKFASLGLQIQITELDMSIYPWEKNVRAKTANDIDKYTSELEQKQTEQYKKMFSIFRDYKNVITGVTFWNTSDRTTWLDHYPVPGRKNYPLLFDVNWQPKPAFWSVVNF</sequence>
<dbReference type="SMART" id="SM00633">
    <property type="entry name" value="Glyco_10"/>
    <property type="match status" value="1"/>
</dbReference>
<dbReference type="AlphaFoldDB" id="A0A9E2SFP6"/>
<dbReference type="Proteomes" id="UP000812270">
    <property type="component" value="Unassembled WGS sequence"/>
</dbReference>
<dbReference type="InterPro" id="IPR001000">
    <property type="entry name" value="GH10_dom"/>
</dbReference>
<keyword evidence="6" id="KW-0732">Signal</keyword>
<dbReference type="RefSeq" id="WP_217794583.1">
    <property type="nucleotide sequence ID" value="NZ_JAHSPG010000018.1"/>
</dbReference>
<feature type="chain" id="PRO_5038440716" evidence="6">
    <location>
        <begin position="24"/>
        <end position="357"/>
    </location>
</feature>
<keyword evidence="4" id="KW-0624">Polysaccharide degradation</keyword>
<keyword evidence="9" id="KW-1185">Reference proteome</keyword>
<evidence type="ECO:0000256" key="3">
    <source>
        <dbReference type="ARBA" id="ARBA00023295"/>
    </source>
</evidence>
<comment type="caution">
    <text evidence="8">The sequence shown here is derived from an EMBL/GenBank/DDBJ whole genome shotgun (WGS) entry which is preliminary data.</text>
</comment>